<dbReference type="RefSeq" id="XP_004831854.1">
    <property type="nucleotide sequence ID" value="XM_004831797.1"/>
</dbReference>
<dbReference type="GeneID" id="15804105"/>
<reference evidence="2 3" key="1">
    <citation type="journal article" date="2012" name="BMC Genomics">
        <title>Comparative genomic analysis and phylogenetic position of Theileria equi.</title>
        <authorList>
            <person name="Kappmeyer L.S."/>
            <person name="Thiagarajan M."/>
            <person name="Herndon D.R."/>
            <person name="Ramsay J.D."/>
            <person name="Caler E."/>
            <person name="Djikeng A."/>
            <person name="Gillespie J.J."/>
            <person name="Lau A.O."/>
            <person name="Roalson E.H."/>
            <person name="Silva J.C."/>
            <person name="Silva M.G."/>
            <person name="Suarez C.E."/>
            <person name="Ueti M.W."/>
            <person name="Nene V.M."/>
            <person name="Mealey R.H."/>
            <person name="Knowles D.P."/>
            <person name="Brayton K.A."/>
        </authorList>
    </citation>
    <scope>NUCLEOTIDE SEQUENCE [LARGE SCALE GENOMIC DNA]</scope>
    <source>
        <strain evidence="2 3">WA</strain>
    </source>
</reference>
<keyword evidence="3" id="KW-1185">Reference proteome</keyword>
<protein>
    <submittedName>
        <fullName evidence="2">Signal peptide containing protein</fullName>
    </submittedName>
</protein>
<dbReference type="VEuPathDB" id="PiroplasmaDB:BEWA_048690"/>
<dbReference type="KEGG" id="beq:BEWA_048690"/>
<accession>L1LAB0</accession>
<keyword evidence="1" id="KW-0732">Signal</keyword>
<name>L1LAB0_THEEQ</name>
<dbReference type="EMBL" id="ACOU01000007">
    <property type="protein sequence ID" value="EKX72402.1"/>
    <property type="molecule type" value="Genomic_DNA"/>
</dbReference>
<proteinExistence type="predicted"/>
<dbReference type="AlphaFoldDB" id="L1LAB0"/>
<evidence type="ECO:0000313" key="2">
    <source>
        <dbReference type="EMBL" id="EKX72402.1"/>
    </source>
</evidence>
<dbReference type="STRING" id="1537102.L1LAB0"/>
<organism evidence="2 3">
    <name type="scientific">Theileria equi strain WA</name>
    <dbReference type="NCBI Taxonomy" id="1537102"/>
    <lineage>
        <taxon>Eukaryota</taxon>
        <taxon>Sar</taxon>
        <taxon>Alveolata</taxon>
        <taxon>Apicomplexa</taxon>
        <taxon>Aconoidasida</taxon>
        <taxon>Piroplasmida</taxon>
        <taxon>Theileriidae</taxon>
        <taxon>Theileria</taxon>
    </lineage>
</organism>
<sequence length="301" mass="34079">MRVSIIAPILATIQLCSAGWPCCLKGTDDNRDGEGYTLLTHTDGCDVTYGTCVDENASICPSEGGEAQAPIDLEVLDISRPDPQIFHSFDYYYDDVEARLIVPQRRLCIAKIMNGSEPVWMSSFRKTTEYIKVYLRNGAPELVNTVVSVIPTLHNTYFELNDGKWTHSLETHLDKFKTLKVIPASFHSFSLNISVIKDTEHCTSFEVVILGTSTRYFFPKYSHYAVRVQDGEKALWTSDGHSKCISCTIFTYPSGKQQLVIELVGIKGSDFRYFDRAGRRWKKVTRKAFIKNKKKEMGNSK</sequence>
<evidence type="ECO:0000256" key="1">
    <source>
        <dbReference type="SAM" id="SignalP"/>
    </source>
</evidence>
<gene>
    <name evidence="2" type="ORF">BEWA_048690</name>
</gene>
<feature type="signal peptide" evidence="1">
    <location>
        <begin position="1"/>
        <end position="18"/>
    </location>
</feature>
<comment type="caution">
    <text evidence="2">The sequence shown here is derived from an EMBL/GenBank/DDBJ whole genome shotgun (WGS) entry which is preliminary data.</text>
</comment>
<feature type="chain" id="PRO_5003952934" evidence="1">
    <location>
        <begin position="19"/>
        <end position="301"/>
    </location>
</feature>
<evidence type="ECO:0000313" key="3">
    <source>
        <dbReference type="Proteomes" id="UP000031512"/>
    </source>
</evidence>
<dbReference type="Proteomes" id="UP000031512">
    <property type="component" value="Unassembled WGS sequence"/>
</dbReference>